<feature type="compositionally biased region" description="Polar residues" evidence="1">
    <location>
        <begin position="56"/>
        <end position="77"/>
    </location>
</feature>
<accession>W7A4M3</accession>
<dbReference type="RefSeq" id="XP_008819376.1">
    <property type="nucleotide sequence ID" value="XM_008821154.1"/>
</dbReference>
<reference evidence="3 4" key="1">
    <citation type="submission" date="2013-02" db="EMBL/GenBank/DDBJ databases">
        <title>The Genome Sequence of Plasmodium inui San Antonio 1.</title>
        <authorList>
            <consortium name="The Broad Institute Genome Sequencing Platform"/>
            <consortium name="The Broad Institute Genome Sequencing Center for Infectious Disease"/>
            <person name="Neafsey D."/>
            <person name="Cheeseman I."/>
            <person name="Volkman S."/>
            <person name="Adams J."/>
            <person name="Walker B."/>
            <person name="Young S.K."/>
            <person name="Zeng Q."/>
            <person name="Gargeya S."/>
            <person name="Fitzgerald M."/>
            <person name="Haas B."/>
            <person name="Abouelleil A."/>
            <person name="Alvarado L."/>
            <person name="Arachchi H.M."/>
            <person name="Berlin A.M."/>
            <person name="Chapman S.B."/>
            <person name="Dewar J."/>
            <person name="Goldberg J."/>
            <person name="Griggs A."/>
            <person name="Gujja S."/>
            <person name="Hansen M."/>
            <person name="Howarth C."/>
            <person name="Imamovic A."/>
            <person name="Larimer J."/>
            <person name="McCowan C."/>
            <person name="Murphy C."/>
            <person name="Neiman D."/>
            <person name="Pearson M."/>
            <person name="Priest M."/>
            <person name="Roberts A."/>
            <person name="Saif S."/>
            <person name="Shea T."/>
            <person name="Sisk P."/>
            <person name="Sykes S."/>
            <person name="Wortman J."/>
            <person name="Nusbaum C."/>
            <person name="Birren B."/>
        </authorList>
    </citation>
    <scope>NUCLEOTIDE SEQUENCE [LARGE SCALE GENOMIC DNA]</scope>
    <source>
        <strain evidence="3 4">San Antonio 1</strain>
    </source>
</reference>
<feature type="region of interest" description="Disordered" evidence="1">
    <location>
        <begin position="1"/>
        <end position="100"/>
    </location>
</feature>
<protein>
    <submittedName>
        <fullName evidence="3">Uncharacterized protein</fullName>
    </submittedName>
</protein>
<dbReference type="EMBL" id="KI965562">
    <property type="protein sequence ID" value="EUD64039.1"/>
    <property type="molecule type" value="Genomic_DNA"/>
</dbReference>
<keyword evidence="2" id="KW-0472">Membrane</keyword>
<feature type="region of interest" description="Disordered" evidence="1">
    <location>
        <begin position="187"/>
        <end position="225"/>
    </location>
</feature>
<keyword evidence="2" id="KW-0812">Transmembrane</keyword>
<dbReference type="VEuPathDB" id="PlasmoDB:C922_05583"/>
<evidence type="ECO:0000256" key="1">
    <source>
        <dbReference type="SAM" id="MobiDB-lite"/>
    </source>
</evidence>
<feature type="transmembrane region" description="Helical" evidence="2">
    <location>
        <begin position="139"/>
        <end position="160"/>
    </location>
</feature>
<dbReference type="AlphaFoldDB" id="W7A4M3"/>
<keyword evidence="2" id="KW-1133">Transmembrane helix</keyword>
<dbReference type="GeneID" id="20040857"/>
<evidence type="ECO:0000256" key="2">
    <source>
        <dbReference type="SAM" id="Phobius"/>
    </source>
</evidence>
<dbReference type="Proteomes" id="UP000030640">
    <property type="component" value="Unassembled WGS sequence"/>
</dbReference>
<keyword evidence="4" id="KW-1185">Reference proteome</keyword>
<evidence type="ECO:0000313" key="4">
    <source>
        <dbReference type="Proteomes" id="UP000030640"/>
    </source>
</evidence>
<organism evidence="3 4">
    <name type="scientific">Plasmodium inui San Antonio 1</name>
    <dbReference type="NCBI Taxonomy" id="1237626"/>
    <lineage>
        <taxon>Eukaryota</taxon>
        <taxon>Sar</taxon>
        <taxon>Alveolata</taxon>
        <taxon>Apicomplexa</taxon>
        <taxon>Aconoidasida</taxon>
        <taxon>Haemosporida</taxon>
        <taxon>Plasmodiidae</taxon>
        <taxon>Plasmodium</taxon>
        <taxon>Plasmodium (Plasmodium)</taxon>
    </lineage>
</organism>
<gene>
    <name evidence="3" type="ORF">C922_05583</name>
</gene>
<feature type="compositionally biased region" description="Polar residues" evidence="1">
    <location>
        <begin position="10"/>
        <end position="26"/>
    </location>
</feature>
<evidence type="ECO:0000313" key="3">
    <source>
        <dbReference type="EMBL" id="EUD64039.1"/>
    </source>
</evidence>
<sequence length="225" mass="23940">MNQGHEDIRASTTVYGKDANSMTTHAVTPPEQDLKTKSSRTDTPTTPSGEHGLLPEQSTSRPNQSGAEVDATMSSSEGEGARKSRPGEMGTGNPPRIAGAGLAHKATLNPPSEEEIREGDQVSHTTIEATGQPSNQTNVGGLLGAVIGGILAVASVYGIYRVYFRHMHRRSGGGIVARGGELYIKYESTQPEAPPRERKPPIRLKQNSRSLGRPLQTAFATSSEL</sequence>
<proteinExistence type="predicted"/>
<name>W7A4M3_9APIC</name>